<feature type="domain" description="HTH cro/C1-type" evidence="3">
    <location>
        <begin position="6"/>
        <end position="49"/>
    </location>
</feature>
<reference evidence="4 5" key="1">
    <citation type="submission" date="2014-10" db="EMBL/GenBank/DDBJ databases">
        <title>Draft genome of anammox bacterium scalindua brodae, obtained using differential coverage binning of sequence data from two enrichment reactors.</title>
        <authorList>
            <person name="Speth D.R."/>
            <person name="Russ L."/>
            <person name="Kartal B."/>
            <person name="Op den Camp H.J."/>
            <person name="Dutilh B.E."/>
            <person name="Jetten M.S."/>
        </authorList>
    </citation>
    <scope>NUCLEOTIDE SEQUENCE [LARGE SCALE GENOMIC DNA]</scope>
    <source>
        <strain evidence="4">RU1</strain>
    </source>
</reference>
<dbReference type="EMBL" id="JRYO01000059">
    <property type="protein sequence ID" value="KHE93366.1"/>
    <property type="molecule type" value="Genomic_DNA"/>
</dbReference>
<dbReference type="SUPFAM" id="SSF47413">
    <property type="entry name" value="lambda repressor-like DNA-binding domains"/>
    <property type="match status" value="1"/>
</dbReference>
<dbReference type="InterPro" id="IPR010982">
    <property type="entry name" value="Lambda_DNA-bd_dom_sf"/>
</dbReference>
<dbReference type="InterPro" id="IPR001387">
    <property type="entry name" value="Cro/C1-type_HTH"/>
</dbReference>
<keyword evidence="2" id="KW-0472">Membrane</keyword>
<protein>
    <recommendedName>
        <fullName evidence="3">HTH cro/C1-type domain-containing protein</fullName>
    </recommendedName>
</protein>
<dbReference type="AlphaFoldDB" id="A0A0B0EN21"/>
<comment type="caution">
    <text evidence="4">The sequence shown here is derived from an EMBL/GenBank/DDBJ whole genome shotgun (WGS) entry which is preliminary data.</text>
</comment>
<dbReference type="PANTHER" id="PTHR46558">
    <property type="entry name" value="TRACRIPTIONAL REGULATORY PROTEIN-RELATED-RELATED"/>
    <property type="match status" value="1"/>
</dbReference>
<dbReference type="CDD" id="cd00093">
    <property type="entry name" value="HTH_XRE"/>
    <property type="match status" value="1"/>
</dbReference>
<evidence type="ECO:0000256" key="2">
    <source>
        <dbReference type="SAM" id="Phobius"/>
    </source>
</evidence>
<dbReference type="Gene3D" id="1.10.260.40">
    <property type="entry name" value="lambda repressor-like DNA-binding domains"/>
    <property type="match status" value="1"/>
</dbReference>
<evidence type="ECO:0000313" key="4">
    <source>
        <dbReference type="EMBL" id="KHE93366.1"/>
    </source>
</evidence>
<evidence type="ECO:0000256" key="1">
    <source>
        <dbReference type="ARBA" id="ARBA00023125"/>
    </source>
</evidence>
<organism evidence="4 5">
    <name type="scientific">Candidatus Scalindua brodae</name>
    <dbReference type="NCBI Taxonomy" id="237368"/>
    <lineage>
        <taxon>Bacteria</taxon>
        <taxon>Pseudomonadati</taxon>
        <taxon>Planctomycetota</taxon>
        <taxon>Candidatus Brocadiia</taxon>
        <taxon>Candidatus Brocadiales</taxon>
        <taxon>Candidatus Scalinduaceae</taxon>
        <taxon>Candidatus Scalindua</taxon>
    </lineage>
</organism>
<name>A0A0B0EN21_9BACT</name>
<sequence length="105" mass="11686">MTPENIKQLRKKFKCSQEELSRILGVTTATLSRWENGQATPSAKNLEQLEFLKQKLGKEDPANLKKILLIAGVSFAAMAPVGLMMSGLIDKNNIVERVKGLFNKK</sequence>
<keyword evidence="2" id="KW-1133">Transmembrane helix</keyword>
<proteinExistence type="predicted"/>
<dbReference type="GO" id="GO:0003677">
    <property type="term" value="F:DNA binding"/>
    <property type="evidence" value="ECO:0007669"/>
    <property type="project" value="UniProtKB-KW"/>
</dbReference>
<dbReference type="PROSITE" id="PS50943">
    <property type="entry name" value="HTH_CROC1"/>
    <property type="match status" value="1"/>
</dbReference>
<feature type="transmembrane region" description="Helical" evidence="2">
    <location>
        <begin position="67"/>
        <end position="89"/>
    </location>
</feature>
<keyword evidence="1" id="KW-0238">DNA-binding</keyword>
<dbReference type="Pfam" id="PF01381">
    <property type="entry name" value="HTH_3"/>
    <property type="match status" value="1"/>
</dbReference>
<evidence type="ECO:0000313" key="5">
    <source>
        <dbReference type="Proteomes" id="UP000030652"/>
    </source>
</evidence>
<keyword evidence="2" id="KW-0812">Transmembrane</keyword>
<gene>
    <name evidence="4" type="ORF">SCABRO_00904</name>
</gene>
<dbReference type="Proteomes" id="UP000030652">
    <property type="component" value="Unassembled WGS sequence"/>
</dbReference>
<dbReference type="eggNOG" id="ENOG5033IPF">
    <property type="taxonomic scope" value="Bacteria"/>
</dbReference>
<dbReference type="PANTHER" id="PTHR46558:SF11">
    <property type="entry name" value="HTH-TYPE TRANSCRIPTIONAL REGULATOR XRE"/>
    <property type="match status" value="1"/>
</dbReference>
<accession>A0A0B0EN21</accession>
<evidence type="ECO:0000259" key="3">
    <source>
        <dbReference type="PROSITE" id="PS50943"/>
    </source>
</evidence>
<dbReference type="SMART" id="SM00530">
    <property type="entry name" value="HTH_XRE"/>
    <property type="match status" value="1"/>
</dbReference>